<comment type="caution">
    <text evidence="3">The sequence shown here is derived from an EMBL/GenBank/DDBJ whole genome shotgun (WGS) entry which is preliminary data.</text>
</comment>
<dbReference type="Gene3D" id="3.30.530.20">
    <property type="match status" value="1"/>
</dbReference>
<dbReference type="InterPro" id="IPR005031">
    <property type="entry name" value="COQ10_START"/>
</dbReference>
<feature type="domain" description="Coenzyme Q-binding protein COQ10 START" evidence="2">
    <location>
        <begin position="10"/>
        <end position="130"/>
    </location>
</feature>
<feature type="compositionally biased region" description="Pro residues" evidence="1">
    <location>
        <begin position="161"/>
        <end position="173"/>
    </location>
</feature>
<dbReference type="SUPFAM" id="SSF55961">
    <property type="entry name" value="Bet v1-like"/>
    <property type="match status" value="1"/>
</dbReference>
<dbReference type="InterPro" id="IPR023393">
    <property type="entry name" value="START-like_dom_sf"/>
</dbReference>
<evidence type="ECO:0000256" key="1">
    <source>
        <dbReference type="SAM" id="MobiDB-lite"/>
    </source>
</evidence>
<protein>
    <submittedName>
        <fullName evidence="3">Cyclase</fullName>
    </submittedName>
</protein>
<dbReference type="PANTHER" id="PTHR33824:SF7">
    <property type="entry name" value="POLYKETIDE CYCLASE_DEHYDRASE AND LIPID TRANSPORT SUPERFAMILY PROTEIN"/>
    <property type="match status" value="1"/>
</dbReference>
<dbReference type="PANTHER" id="PTHR33824">
    <property type="entry name" value="POLYKETIDE CYCLASE/DEHYDRASE AND LIPID TRANSPORT SUPERFAMILY PROTEIN"/>
    <property type="match status" value="1"/>
</dbReference>
<sequence length="206" mass="22762">MTTVQHSIDVDVPVRTAYNQWTQFREFPRFMNGVERIDQINATHTHWVTRIAGVTREFDAEITEQRPDERVAWKTVDGPHQAGVVTFHRLDDVHTRVMFQMEFDPDGLVETVGDKLGFVRGRTKGDLEHFKTFVEERGRETGGWRGEVEPPGGHGSADLPQTPPPPYPGPGMRPTPGRTGAPGGGHIPPPRPQAPPTVGGGGTQGY</sequence>
<feature type="compositionally biased region" description="Basic and acidic residues" evidence="1">
    <location>
        <begin position="134"/>
        <end position="148"/>
    </location>
</feature>
<dbReference type="CDD" id="cd07817">
    <property type="entry name" value="SRPBCC_8"/>
    <property type="match status" value="1"/>
</dbReference>
<proteinExistence type="predicted"/>
<evidence type="ECO:0000259" key="2">
    <source>
        <dbReference type="Pfam" id="PF03364"/>
    </source>
</evidence>
<name>A0A401Z6E0_9ACTN</name>
<gene>
    <name evidence="3" type="ORF">EHYA_10186</name>
</gene>
<accession>A0A401Z6E0</accession>
<dbReference type="Pfam" id="PF03364">
    <property type="entry name" value="Polyketide_cyc"/>
    <property type="match status" value="1"/>
</dbReference>
<dbReference type="Proteomes" id="UP000286931">
    <property type="component" value="Unassembled WGS sequence"/>
</dbReference>
<evidence type="ECO:0000313" key="4">
    <source>
        <dbReference type="Proteomes" id="UP000286931"/>
    </source>
</evidence>
<keyword evidence="4" id="KW-1185">Reference proteome</keyword>
<organism evidence="3 4">
    <name type="scientific">Embleya hyalina</name>
    <dbReference type="NCBI Taxonomy" id="516124"/>
    <lineage>
        <taxon>Bacteria</taxon>
        <taxon>Bacillati</taxon>
        <taxon>Actinomycetota</taxon>
        <taxon>Actinomycetes</taxon>
        <taxon>Kitasatosporales</taxon>
        <taxon>Streptomycetaceae</taxon>
        <taxon>Embleya</taxon>
    </lineage>
</organism>
<dbReference type="InterPro" id="IPR047137">
    <property type="entry name" value="ORF3"/>
</dbReference>
<evidence type="ECO:0000313" key="3">
    <source>
        <dbReference type="EMBL" id="GCE02409.1"/>
    </source>
</evidence>
<dbReference type="AlphaFoldDB" id="A0A401Z6E0"/>
<feature type="region of interest" description="Disordered" evidence="1">
    <location>
        <begin position="134"/>
        <end position="206"/>
    </location>
</feature>
<reference evidence="3 4" key="1">
    <citation type="submission" date="2018-12" db="EMBL/GenBank/DDBJ databases">
        <title>Draft genome sequence of Embleya hyalina NBRC 13850T.</title>
        <authorList>
            <person name="Komaki H."/>
            <person name="Hosoyama A."/>
            <person name="Kimura A."/>
            <person name="Ichikawa N."/>
            <person name="Tamura T."/>
        </authorList>
    </citation>
    <scope>NUCLEOTIDE SEQUENCE [LARGE SCALE GENOMIC DNA]</scope>
    <source>
        <strain evidence="3 4">NBRC 13850</strain>
    </source>
</reference>
<dbReference type="EMBL" id="BIFH01000063">
    <property type="protein sequence ID" value="GCE02409.1"/>
    <property type="molecule type" value="Genomic_DNA"/>
</dbReference>